<dbReference type="GO" id="GO:0016020">
    <property type="term" value="C:membrane"/>
    <property type="evidence" value="ECO:0007669"/>
    <property type="project" value="UniProtKB-SubCell"/>
</dbReference>
<feature type="transmembrane region" description="Helical" evidence="5">
    <location>
        <begin position="149"/>
        <end position="173"/>
    </location>
</feature>
<evidence type="ECO:0000256" key="5">
    <source>
        <dbReference type="SAM" id="Phobius"/>
    </source>
</evidence>
<protein>
    <submittedName>
        <fullName evidence="7">Tetraspanin</fullName>
    </submittedName>
</protein>
<name>A0A0R3RZH6_9BILA</name>
<feature type="transmembrane region" description="Helical" evidence="5">
    <location>
        <begin position="114"/>
        <end position="143"/>
    </location>
</feature>
<dbReference type="Pfam" id="PF00335">
    <property type="entry name" value="Tetraspanin"/>
    <property type="match status" value="1"/>
</dbReference>
<evidence type="ECO:0000256" key="3">
    <source>
        <dbReference type="ARBA" id="ARBA00022989"/>
    </source>
</evidence>
<evidence type="ECO:0000256" key="4">
    <source>
        <dbReference type="ARBA" id="ARBA00023136"/>
    </source>
</evidence>
<keyword evidence="3 5" id="KW-1133">Transmembrane helix</keyword>
<dbReference type="AlphaFoldDB" id="A0A0R3RZH6"/>
<organism evidence="6 7">
    <name type="scientific">Elaeophora elaphi</name>
    <dbReference type="NCBI Taxonomy" id="1147741"/>
    <lineage>
        <taxon>Eukaryota</taxon>
        <taxon>Metazoa</taxon>
        <taxon>Ecdysozoa</taxon>
        <taxon>Nematoda</taxon>
        <taxon>Chromadorea</taxon>
        <taxon>Rhabditida</taxon>
        <taxon>Spirurina</taxon>
        <taxon>Spiruromorpha</taxon>
        <taxon>Filarioidea</taxon>
        <taxon>Onchocercidae</taxon>
        <taxon>Elaeophora</taxon>
    </lineage>
</organism>
<evidence type="ECO:0000256" key="1">
    <source>
        <dbReference type="ARBA" id="ARBA00004141"/>
    </source>
</evidence>
<evidence type="ECO:0000256" key="2">
    <source>
        <dbReference type="ARBA" id="ARBA00022692"/>
    </source>
</evidence>
<feature type="transmembrane region" description="Helical" evidence="5">
    <location>
        <begin position="292"/>
        <end position="313"/>
    </location>
</feature>
<evidence type="ECO:0000313" key="6">
    <source>
        <dbReference type="Proteomes" id="UP000050640"/>
    </source>
</evidence>
<feature type="transmembrane region" description="Helical" evidence="5">
    <location>
        <begin position="68"/>
        <end position="93"/>
    </location>
</feature>
<comment type="subcellular location">
    <subcellularLocation>
        <location evidence="1">Membrane</location>
        <topology evidence="1">Multi-pass membrane protein</topology>
    </subcellularLocation>
</comment>
<proteinExistence type="predicted"/>
<keyword evidence="4 5" id="KW-0472">Membrane</keyword>
<keyword evidence="2 5" id="KW-0812">Transmembrane</keyword>
<dbReference type="WBParaSite" id="EEL_0000773301-mRNA-1">
    <property type="protein sequence ID" value="EEL_0000773301-mRNA-1"/>
    <property type="gene ID" value="EEL_0000773301"/>
</dbReference>
<evidence type="ECO:0000313" key="7">
    <source>
        <dbReference type="WBParaSite" id="EEL_0000773301-mRNA-1"/>
    </source>
</evidence>
<accession>A0A0R3RZH6</accession>
<keyword evidence="6" id="KW-1185">Reference proteome</keyword>
<reference evidence="7" key="1">
    <citation type="submission" date="2017-02" db="UniProtKB">
        <authorList>
            <consortium name="WormBaseParasite"/>
        </authorList>
    </citation>
    <scope>IDENTIFICATION</scope>
</reference>
<sequence length="384" mass="44435">MGTNNDMISCLIEIELSFDSLTDQDNLRRSEHLKKRYEIPFKFHRNEKSSLPKALVRNRRSPYKVFRLIMPFTTALRLLICIAVLIVSLNFTFKYVQPLNRFYATAKPTFSAQILIKCLGLFTYAFCGLEAIQLAVQFVSFIAFMKQEYAFYGISIAVDFALLFLVLLFYLLLTAIGFNSSEVSSSLIGGGTGTLLKYDPQKLIQTVDEIQRIMHCCDFVGSYTEWIQNKTIYYYDALEDMLKVMLDDKRKNILKPQNDEAMMNFSTLFCCSESQKHCSKERTYQQSCRKKLSVSIAWLMNSIGIALTIKLLLSVLQEAIFTYFVIDITQTNFAIAKEKVILEGSKKRQAHFIVIRHGNEKEKYTFNRKTFKNYKVINVDFKNS</sequence>
<dbReference type="InterPro" id="IPR018499">
    <property type="entry name" value="Tetraspanin/Peripherin"/>
</dbReference>
<dbReference type="Proteomes" id="UP000050640">
    <property type="component" value="Unplaced"/>
</dbReference>